<evidence type="ECO:0000313" key="5">
    <source>
        <dbReference type="Proteomes" id="UP000246661"/>
    </source>
</evidence>
<name>A0A317QPG2_9ACTN</name>
<gene>
    <name evidence="4" type="ORF">JD79_04183</name>
</gene>
<evidence type="ECO:0000256" key="1">
    <source>
        <dbReference type="SAM" id="Phobius"/>
    </source>
</evidence>
<dbReference type="AlphaFoldDB" id="A0A317QPG2"/>
<dbReference type="InterPro" id="IPR029016">
    <property type="entry name" value="GAF-like_dom_sf"/>
</dbReference>
<dbReference type="Pfam" id="PF00563">
    <property type="entry name" value="EAL"/>
    <property type="match status" value="1"/>
</dbReference>
<keyword evidence="1" id="KW-1133">Transmembrane helix</keyword>
<proteinExistence type="predicted"/>
<dbReference type="SMART" id="SM00052">
    <property type="entry name" value="EAL"/>
    <property type="match status" value="1"/>
</dbReference>
<protein>
    <submittedName>
        <fullName evidence="4">Diguanylate cyclase (GGDEF)-like protein</fullName>
    </submittedName>
</protein>
<organism evidence="4 5">
    <name type="scientific">Geodermatophilus normandii</name>
    <dbReference type="NCBI Taxonomy" id="1137989"/>
    <lineage>
        <taxon>Bacteria</taxon>
        <taxon>Bacillati</taxon>
        <taxon>Actinomycetota</taxon>
        <taxon>Actinomycetes</taxon>
        <taxon>Geodermatophilales</taxon>
        <taxon>Geodermatophilaceae</taxon>
        <taxon>Geodermatophilus</taxon>
    </lineage>
</organism>
<keyword evidence="1" id="KW-0812">Transmembrane</keyword>
<dbReference type="SMART" id="SM00065">
    <property type="entry name" value="GAF"/>
    <property type="match status" value="1"/>
</dbReference>
<dbReference type="Pfam" id="PF00990">
    <property type="entry name" value="GGDEF"/>
    <property type="match status" value="1"/>
</dbReference>
<feature type="domain" description="EAL" evidence="2">
    <location>
        <begin position="590"/>
        <end position="843"/>
    </location>
</feature>
<evidence type="ECO:0000259" key="2">
    <source>
        <dbReference type="PROSITE" id="PS50883"/>
    </source>
</evidence>
<dbReference type="SUPFAM" id="SSF55781">
    <property type="entry name" value="GAF domain-like"/>
    <property type="match status" value="1"/>
</dbReference>
<keyword evidence="5" id="KW-1185">Reference proteome</keyword>
<dbReference type="Gene3D" id="3.20.20.450">
    <property type="entry name" value="EAL domain"/>
    <property type="match status" value="1"/>
</dbReference>
<feature type="transmembrane region" description="Helical" evidence="1">
    <location>
        <begin position="158"/>
        <end position="182"/>
    </location>
</feature>
<dbReference type="Gene3D" id="3.30.450.40">
    <property type="match status" value="1"/>
</dbReference>
<feature type="transmembrane region" description="Helical" evidence="1">
    <location>
        <begin position="203"/>
        <end position="220"/>
    </location>
</feature>
<dbReference type="RefSeq" id="WP_110007034.1">
    <property type="nucleotide sequence ID" value="NZ_QGTX01000001.1"/>
</dbReference>
<dbReference type="FunFam" id="3.20.20.450:FF:000001">
    <property type="entry name" value="Cyclic di-GMP phosphodiesterase yahA"/>
    <property type="match status" value="1"/>
</dbReference>
<dbReference type="InterPro" id="IPR052155">
    <property type="entry name" value="Biofilm_reg_signaling"/>
</dbReference>
<sequence>MDEPEHGGRPAPRRRACGPVLRVLGITAALVGLTVGTLWTAPGAPALPTGPHGGVDLPWWALALAYAATEATVLHIQVKREAQTVAVSELPLVLGLFFAGPLSLLAGRLAGSAAVLVLHRRSTPLKTAFNLSLAAAETGVAVLVFGVVGHLADGVPVLWVGALAAALLANVLGIVSIGLVIAAFEGGLRPAALAREAVTGQPVAPMVVAVALVAVTSLAADVRSTWLLLLAAAGLLAAYRSYASLNDRHLNLERLYRFTQAVTSSPEIDVVLGNVLAEARELLKAENAEVLFPAPGSGTVARVRLGASGRLSRSEGGQSPADEWLLRGVVADGEAQLLPRTTRGAAEREWLAAQHAREAIAVPLRGGAGTVGVLLVTDRLGDVRTFDEEDVLLLETVANHASVALQNGELIDRLRHEALHDALTGLPNRAFLQRRLTPALDDVRSGRAAGAAVMILDLDGFKEVNDTLGHQQGDQLLVEVAARLVSAAGSAGTVTRLGGDEFAVLVTDAADEDRVVRLGRRLLRALEQPIALGGLEVEVGGSLGIALAPAHASDPAGLLKRADVAMYDAKGAARGLRVYTPDLDTSDPRRLTLVSELRTALAGGGIEVHVQPQARLATGEVSGVEALVRWHHPELGSVSPEEFVPVAERSGLIGPLTTHVLDRSLAACAAWQAEGHGLGVAVNLSARSLLDTDLVDEVARLLARHAVPAHRLTLEVTEGSVMADPARAIALLHRLRDLGVRLSVDDFGTGYSSLSYLKRLPVDEVKIDRSFVTGLRRGTEDVAIVRAVTDLGRHLQLEVVAEGVEDAATWELLREMGCDIVQGWHLGRAMPVDDLLPWLRARAAARVTVGTV</sequence>
<dbReference type="InterPro" id="IPR043128">
    <property type="entry name" value="Rev_trsase/Diguanyl_cyclase"/>
</dbReference>
<dbReference type="EMBL" id="QGTX01000001">
    <property type="protein sequence ID" value="PWW24989.1"/>
    <property type="molecule type" value="Genomic_DNA"/>
</dbReference>
<reference evidence="5" key="1">
    <citation type="submission" date="2018-05" db="EMBL/GenBank/DDBJ databases">
        <authorList>
            <person name="Klenk H.-P."/>
            <person name="Huntemann M."/>
            <person name="Clum A."/>
            <person name="Pillay M."/>
            <person name="Palaniappan K."/>
            <person name="Varghese N."/>
            <person name="Mikhailova N."/>
            <person name="Stamatis D."/>
            <person name="Reddy T."/>
            <person name="Daum C."/>
            <person name="Shapiro N."/>
            <person name="Ivanova N."/>
            <person name="Kyrpides N."/>
            <person name="Woyke T."/>
        </authorList>
    </citation>
    <scope>NUCLEOTIDE SEQUENCE [LARGE SCALE GENOMIC DNA]</scope>
    <source>
        <strain evidence="5">DSM 45417</strain>
    </source>
</reference>
<evidence type="ECO:0000313" key="4">
    <source>
        <dbReference type="EMBL" id="PWW24989.1"/>
    </source>
</evidence>
<dbReference type="Pfam" id="PF13185">
    <property type="entry name" value="GAF_2"/>
    <property type="match status" value="1"/>
</dbReference>
<dbReference type="SUPFAM" id="SSF55073">
    <property type="entry name" value="Nucleotide cyclase"/>
    <property type="match status" value="1"/>
</dbReference>
<dbReference type="Proteomes" id="UP000246661">
    <property type="component" value="Unassembled WGS sequence"/>
</dbReference>
<dbReference type="PANTHER" id="PTHR44757">
    <property type="entry name" value="DIGUANYLATE CYCLASE DGCP"/>
    <property type="match status" value="1"/>
</dbReference>
<feature type="transmembrane region" description="Helical" evidence="1">
    <location>
        <begin position="92"/>
        <end position="118"/>
    </location>
</feature>
<feature type="transmembrane region" description="Helical" evidence="1">
    <location>
        <begin position="130"/>
        <end position="152"/>
    </location>
</feature>
<feature type="domain" description="GGDEF" evidence="3">
    <location>
        <begin position="449"/>
        <end position="582"/>
    </location>
</feature>
<dbReference type="InterPro" id="IPR003018">
    <property type="entry name" value="GAF"/>
</dbReference>
<dbReference type="CDD" id="cd01948">
    <property type="entry name" value="EAL"/>
    <property type="match status" value="1"/>
</dbReference>
<dbReference type="NCBIfam" id="TIGR00254">
    <property type="entry name" value="GGDEF"/>
    <property type="match status" value="1"/>
</dbReference>
<dbReference type="CDD" id="cd01949">
    <property type="entry name" value="GGDEF"/>
    <property type="match status" value="1"/>
</dbReference>
<comment type="caution">
    <text evidence="4">The sequence shown here is derived from an EMBL/GenBank/DDBJ whole genome shotgun (WGS) entry which is preliminary data.</text>
</comment>
<dbReference type="SMART" id="SM00267">
    <property type="entry name" value="GGDEF"/>
    <property type="match status" value="1"/>
</dbReference>
<dbReference type="Gene3D" id="3.30.70.270">
    <property type="match status" value="1"/>
</dbReference>
<dbReference type="InterPro" id="IPR001633">
    <property type="entry name" value="EAL_dom"/>
</dbReference>
<dbReference type="PROSITE" id="PS50883">
    <property type="entry name" value="EAL"/>
    <property type="match status" value="1"/>
</dbReference>
<dbReference type="InterPro" id="IPR035919">
    <property type="entry name" value="EAL_sf"/>
</dbReference>
<dbReference type="InterPro" id="IPR000160">
    <property type="entry name" value="GGDEF_dom"/>
</dbReference>
<evidence type="ECO:0000259" key="3">
    <source>
        <dbReference type="PROSITE" id="PS50887"/>
    </source>
</evidence>
<dbReference type="OrthoDB" id="5165646at2"/>
<keyword evidence="1" id="KW-0472">Membrane</keyword>
<feature type="transmembrane region" description="Helical" evidence="1">
    <location>
        <begin position="20"/>
        <end position="41"/>
    </location>
</feature>
<dbReference type="InterPro" id="IPR029787">
    <property type="entry name" value="Nucleotide_cyclase"/>
</dbReference>
<feature type="transmembrane region" description="Helical" evidence="1">
    <location>
        <begin position="226"/>
        <end position="245"/>
    </location>
</feature>
<dbReference type="SUPFAM" id="SSF141868">
    <property type="entry name" value="EAL domain-like"/>
    <property type="match status" value="1"/>
</dbReference>
<dbReference type="PANTHER" id="PTHR44757:SF2">
    <property type="entry name" value="BIOFILM ARCHITECTURE MAINTENANCE PROTEIN MBAA"/>
    <property type="match status" value="1"/>
</dbReference>
<dbReference type="PROSITE" id="PS50887">
    <property type="entry name" value="GGDEF"/>
    <property type="match status" value="1"/>
</dbReference>
<accession>A0A317QPG2</accession>